<dbReference type="SUPFAM" id="SSF52540">
    <property type="entry name" value="P-loop containing nucleoside triphosphate hydrolases"/>
    <property type="match status" value="1"/>
</dbReference>
<evidence type="ECO:0000259" key="3">
    <source>
        <dbReference type="PROSITE" id="PS50043"/>
    </source>
</evidence>
<evidence type="ECO:0000313" key="5">
    <source>
        <dbReference type="Proteomes" id="UP001602245"/>
    </source>
</evidence>
<dbReference type="InterPro" id="IPR016032">
    <property type="entry name" value="Sig_transdc_resp-reg_C-effctor"/>
</dbReference>
<sequence length="919" mass="96364">MLRGRDVERARLAGVLHDAGAGRAGTLLVHGEPGAGKSALLDDLVATAGGDVRILRTQGVESEAPLAFAALHRLLRPILDLLDRIPAPQARCLRTAFGLESEPQASDGETAVPQPFLVALGTLSMLTEAAEAGVVLCLVDDAQWLDRATANALLVAARRLAADRVAVVFAARDGEGAFHPDGVPRLALAPLTGDAARAILTEAAGDAVPGGPADDVVDQLVAQAAGNALALVELPTTLSSEQLGGAAPLPARPHLTAGMERVFLDRCRRLPASVQTLLLVAAADDSGRVATVRRAAALLDVDEHAFDLAERSGLVVVESDQVRVRHPLVRSAVYQAATSGERRQAHRAIADVLDPEMDADRHAWHRAASVDGPDAAVAAALDAAAARAEQRGGYAAAAAAHARAADLTDGEPARAARLFAAGRNAWAAGQASLARTLAGAAREHARDTVLRADIERLRGRIEVNVGSAVDAHRTFTVTARGVAGVDPARALELAVAASLLRTYGADSGAAYDVHALAASAARGDTAHGRCLGHLLLSLTQAAGDDWPAARASLQNALREGAGLEDPDVLAHLGNAALHLGDDQAHQRCFTRMLTGARDAGAVMIVLYALPRLGFTQLSTGRWADLRRDAEAALSLSVSTGQRPLGAVPLGLLTVLAAVQGRPATELDGLLSDLDAAAGRPLGVLAEPVHDLGRWARGTRAAHDGDARTALHHFAGIRVSSLRRLAALDRIEAAVHAGDRRQAAAWIDDLAVFADGTGRPWARAVADHGRALLGAPAGPAELFESALAHHAGEAHPYEHARTHLAYGEWLRRTQRRIDARSHLRAALETFEDLRAGPLAARAAQELRASGETARKRDVSTVLQLTPMERQVADLARQGLSNKDIAAQCWVSHRTVAFHLRNIFTKAGVASRGELARLDLS</sequence>
<dbReference type="InterPro" id="IPR036388">
    <property type="entry name" value="WH-like_DNA-bd_sf"/>
</dbReference>
<accession>A0ABW6WTP9</accession>
<keyword evidence="1" id="KW-0547">Nucleotide-binding</keyword>
<evidence type="ECO:0000313" key="4">
    <source>
        <dbReference type="EMBL" id="MFF5295945.1"/>
    </source>
</evidence>
<dbReference type="SMART" id="SM00421">
    <property type="entry name" value="HTH_LUXR"/>
    <property type="match status" value="1"/>
</dbReference>
<dbReference type="PANTHER" id="PTHR16305">
    <property type="entry name" value="TESTICULAR SOLUBLE ADENYLYL CYCLASE"/>
    <property type="match status" value="1"/>
</dbReference>
<dbReference type="InterPro" id="IPR041664">
    <property type="entry name" value="AAA_16"/>
</dbReference>
<name>A0ABW6WTP9_9ACTN</name>
<dbReference type="Proteomes" id="UP001602245">
    <property type="component" value="Unassembled WGS sequence"/>
</dbReference>
<evidence type="ECO:0000256" key="2">
    <source>
        <dbReference type="ARBA" id="ARBA00022840"/>
    </source>
</evidence>
<keyword evidence="5" id="KW-1185">Reference proteome</keyword>
<dbReference type="InterPro" id="IPR027417">
    <property type="entry name" value="P-loop_NTPase"/>
</dbReference>
<dbReference type="PROSITE" id="PS00622">
    <property type="entry name" value="HTH_LUXR_1"/>
    <property type="match status" value="1"/>
</dbReference>
<dbReference type="Pfam" id="PF13191">
    <property type="entry name" value="AAA_16"/>
    <property type="match status" value="1"/>
</dbReference>
<feature type="domain" description="HTH luxR-type" evidence="3">
    <location>
        <begin position="856"/>
        <end position="919"/>
    </location>
</feature>
<dbReference type="RefSeq" id="WP_020516147.1">
    <property type="nucleotide sequence ID" value="NZ_JBIAZU010000008.1"/>
</dbReference>
<reference evidence="4 5" key="1">
    <citation type="submission" date="2024-10" db="EMBL/GenBank/DDBJ databases">
        <title>The Natural Products Discovery Center: Release of the First 8490 Sequenced Strains for Exploring Actinobacteria Biosynthetic Diversity.</title>
        <authorList>
            <person name="Kalkreuter E."/>
            <person name="Kautsar S.A."/>
            <person name="Yang D."/>
            <person name="Bader C.D."/>
            <person name="Teijaro C.N."/>
            <person name="Fluegel L."/>
            <person name="Davis C.M."/>
            <person name="Simpson J.R."/>
            <person name="Lauterbach L."/>
            <person name="Steele A.D."/>
            <person name="Gui C."/>
            <person name="Meng S."/>
            <person name="Li G."/>
            <person name="Viehrig K."/>
            <person name="Ye F."/>
            <person name="Su P."/>
            <person name="Kiefer A.F."/>
            <person name="Nichols A."/>
            <person name="Cepeda A.J."/>
            <person name="Yan W."/>
            <person name="Fan B."/>
            <person name="Jiang Y."/>
            <person name="Adhikari A."/>
            <person name="Zheng C.-J."/>
            <person name="Schuster L."/>
            <person name="Cowan T.M."/>
            <person name="Smanski M.J."/>
            <person name="Chevrette M.G."/>
            <person name="De Carvalho L.P.S."/>
            <person name="Shen B."/>
        </authorList>
    </citation>
    <scope>NUCLEOTIDE SEQUENCE [LARGE SCALE GENOMIC DNA]</scope>
    <source>
        <strain evidence="4 5">NPDC000087</strain>
    </source>
</reference>
<protein>
    <submittedName>
        <fullName evidence="4">ATP-binding protein</fullName>
    </submittedName>
</protein>
<keyword evidence="2 4" id="KW-0067">ATP-binding</keyword>
<dbReference type="PANTHER" id="PTHR16305:SF35">
    <property type="entry name" value="TRANSCRIPTIONAL ACTIVATOR DOMAIN"/>
    <property type="match status" value="1"/>
</dbReference>
<dbReference type="Gene3D" id="1.10.10.10">
    <property type="entry name" value="Winged helix-like DNA-binding domain superfamily/Winged helix DNA-binding domain"/>
    <property type="match status" value="1"/>
</dbReference>
<dbReference type="PROSITE" id="PS50043">
    <property type="entry name" value="HTH_LUXR_2"/>
    <property type="match status" value="1"/>
</dbReference>
<dbReference type="GO" id="GO:0005524">
    <property type="term" value="F:ATP binding"/>
    <property type="evidence" value="ECO:0007669"/>
    <property type="project" value="UniProtKB-KW"/>
</dbReference>
<dbReference type="Pfam" id="PF00196">
    <property type="entry name" value="GerE"/>
    <property type="match status" value="1"/>
</dbReference>
<dbReference type="SUPFAM" id="SSF46894">
    <property type="entry name" value="C-terminal effector domain of the bipartite response regulators"/>
    <property type="match status" value="1"/>
</dbReference>
<evidence type="ECO:0000256" key="1">
    <source>
        <dbReference type="ARBA" id="ARBA00022741"/>
    </source>
</evidence>
<gene>
    <name evidence="4" type="ORF">ACFY35_41480</name>
</gene>
<dbReference type="EMBL" id="JBIAZU010000008">
    <property type="protein sequence ID" value="MFF5295945.1"/>
    <property type="molecule type" value="Genomic_DNA"/>
</dbReference>
<dbReference type="InterPro" id="IPR000792">
    <property type="entry name" value="Tscrpt_reg_LuxR_C"/>
</dbReference>
<dbReference type="CDD" id="cd06170">
    <property type="entry name" value="LuxR_C_like"/>
    <property type="match status" value="1"/>
</dbReference>
<proteinExistence type="predicted"/>
<comment type="caution">
    <text evidence="4">The sequence shown here is derived from an EMBL/GenBank/DDBJ whole genome shotgun (WGS) entry which is preliminary data.</text>
</comment>
<organism evidence="4 5">
    <name type="scientific">Paractinoplanes globisporus</name>
    <dbReference type="NCBI Taxonomy" id="113565"/>
    <lineage>
        <taxon>Bacteria</taxon>
        <taxon>Bacillati</taxon>
        <taxon>Actinomycetota</taxon>
        <taxon>Actinomycetes</taxon>
        <taxon>Micromonosporales</taxon>
        <taxon>Micromonosporaceae</taxon>
        <taxon>Paractinoplanes</taxon>
    </lineage>
</organism>
<dbReference type="PRINTS" id="PR00038">
    <property type="entry name" value="HTHLUXR"/>
</dbReference>